<reference evidence="10 11" key="1">
    <citation type="journal article" date="2016" name="Antonie Van Leeuwenhoek">
        <title>Dongia soli sp. nov., isolated from soil from Dokdo, Korea.</title>
        <authorList>
            <person name="Kim D.U."/>
            <person name="Lee H."/>
            <person name="Kim H."/>
            <person name="Kim S.G."/>
            <person name="Ka J.O."/>
        </authorList>
    </citation>
    <scope>NUCLEOTIDE SEQUENCE [LARGE SCALE GENOMIC DNA]</scope>
    <source>
        <strain evidence="10 11">D78</strain>
    </source>
</reference>
<keyword evidence="5 7" id="KW-0472">Membrane</keyword>
<evidence type="ECO:0000256" key="3">
    <source>
        <dbReference type="ARBA" id="ARBA00022692"/>
    </source>
</evidence>
<dbReference type="RefSeq" id="WP_320508095.1">
    <property type="nucleotide sequence ID" value="NZ_JAXCLW010000002.1"/>
</dbReference>
<evidence type="ECO:0000259" key="8">
    <source>
        <dbReference type="Pfam" id="PF03772"/>
    </source>
</evidence>
<keyword evidence="4 7" id="KW-1133">Transmembrane helix</keyword>
<evidence type="ECO:0000256" key="6">
    <source>
        <dbReference type="SAM" id="MobiDB-lite"/>
    </source>
</evidence>
<dbReference type="Pfam" id="PF13567">
    <property type="entry name" value="DUF4131"/>
    <property type="match status" value="1"/>
</dbReference>
<feature type="transmembrane region" description="Helical" evidence="7">
    <location>
        <begin position="273"/>
        <end position="299"/>
    </location>
</feature>
<feature type="transmembrane region" description="Helical" evidence="7">
    <location>
        <begin position="426"/>
        <end position="448"/>
    </location>
</feature>
<evidence type="ECO:0000256" key="7">
    <source>
        <dbReference type="SAM" id="Phobius"/>
    </source>
</evidence>
<dbReference type="InterPro" id="IPR025405">
    <property type="entry name" value="DUF4131"/>
</dbReference>
<dbReference type="Proteomes" id="UP001279642">
    <property type="component" value="Unassembled WGS sequence"/>
</dbReference>
<feature type="region of interest" description="Disordered" evidence="6">
    <location>
        <begin position="724"/>
        <end position="745"/>
    </location>
</feature>
<evidence type="ECO:0000256" key="2">
    <source>
        <dbReference type="ARBA" id="ARBA00022475"/>
    </source>
</evidence>
<dbReference type="EMBL" id="JAXCLW010000002">
    <property type="protein sequence ID" value="MDY0883043.1"/>
    <property type="molecule type" value="Genomic_DNA"/>
</dbReference>
<dbReference type="InterPro" id="IPR052159">
    <property type="entry name" value="Competence_DNA_uptake"/>
</dbReference>
<evidence type="ECO:0000259" key="9">
    <source>
        <dbReference type="Pfam" id="PF13567"/>
    </source>
</evidence>
<feature type="transmembrane region" description="Helical" evidence="7">
    <location>
        <begin position="454"/>
        <end position="483"/>
    </location>
</feature>
<evidence type="ECO:0000256" key="1">
    <source>
        <dbReference type="ARBA" id="ARBA00004651"/>
    </source>
</evidence>
<feature type="transmembrane region" description="Helical" evidence="7">
    <location>
        <begin position="377"/>
        <end position="396"/>
    </location>
</feature>
<evidence type="ECO:0000313" key="10">
    <source>
        <dbReference type="EMBL" id="MDY0883043.1"/>
    </source>
</evidence>
<keyword evidence="11" id="KW-1185">Reference proteome</keyword>
<dbReference type="NCBIfam" id="TIGR00360">
    <property type="entry name" value="ComEC_N-term"/>
    <property type="match status" value="1"/>
</dbReference>
<feature type="transmembrane region" description="Helical" evidence="7">
    <location>
        <begin position="547"/>
        <end position="565"/>
    </location>
</feature>
<comment type="caution">
    <text evidence="10">The sequence shown here is derived from an EMBL/GenBank/DDBJ whole genome shotgun (WGS) entry which is preliminary data.</text>
</comment>
<evidence type="ECO:0000256" key="5">
    <source>
        <dbReference type="ARBA" id="ARBA00023136"/>
    </source>
</evidence>
<evidence type="ECO:0000256" key="4">
    <source>
        <dbReference type="ARBA" id="ARBA00022989"/>
    </source>
</evidence>
<organism evidence="10 11">
    <name type="scientific">Dongia soli</name>
    <dbReference type="NCBI Taxonomy" id="600628"/>
    <lineage>
        <taxon>Bacteria</taxon>
        <taxon>Pseudomonadati</taxon>
        <taxon>Pseudomonadota</taxon>
        <taxon>Alphaproteobacteria</taxon>
        <taxon>Rhodospirillales</taxon>
        <taxon>Dongiaceae</taxon>
        <taxon>Dongia</taxon>
    </lineage>
</organism>
<keyword evidence="3 7" id="KW-0812">Transmembrane</keyword>
<dbReference type="PANTHER" id="PTHR30619:SF1">
    <property type="entry name" value="RECOMBINATION PROTEIN 2"/>
    <property type="match status" value="1"/>
</dbReference>
<feature type="compositionally biased region" description="Acidic residues" evidence="6">
    <location>
        <begin position="733"/>
        <end position="745"/>
    </location>
</feature>
<protein>
    <submittedName>
        <fullName evidence="10">ComEC/Rec2 family competence protein</fullName>
    </submittedName>
</protein>
<dbReference type="Pfam" id="PF03772">
    <property type="entry name" value="Competence"/>
    <property type="match status" value="1"/>
</dbReference>
<proteinExistence type="predicted"/>
<sequence length="745" mass="80133">MRAVSLLAIGHGQIVAQRENWPCWLAVVLGCGIACYFSLPVEPPLWLPAIFCALGFGGAIFFGLSAHARILFWPALFFGVLCLGFADMTYRTLSATPHMLAEDLPGAYVSGRVARTEPLPNGLRLTLSPAFLGHDAEDDGAEPFSLRITVLRPVGDIVPGDWVRLRADLRPPSPPPAPGAYDFRRQAFFDGLDGTGFAFRAFKQESAEGRQATSFFDTYDDWADTLRQRIGDRISAVLPGPPGALAIALVVGNQTALRKADLDAMRDSGLAHLLSISGLHISLAAGLMFFSTRFLLALFPWLALRAPIKKWAAVMALAGAFFYAILAGATVPTQRSVIMTGIVFGAILLDRSPISLRLVAWSAIMLLLWQPESLIGPSFQMSFAAVLALVAVFDALRQPLLSLRRRVTAPPADIGGRVLSYGGQGLFWLATMVLSSLAASLATAPFGLYHFNRLQFYGIAANMLAVPITGFLIMPAAVIALLLMPLGLDGPALHVLGWGCAAVLWVAHTVQDWPQAVTAIPTMPSWGLIAATTGFLWLCLGKGKARALGLAGFALMVISIFIQPVPDVFISASGRLLAMRGPDGQLGVSSNRSEKLVRETWLRRVGQDKSATFEKLATTQNWISCSYPDMCEGEIAGRRFFFDLGRVPSPVDCTAADLIIVPQRWVRCPPGNAATIIDRRIFRSSGAMTLRIENGAVQIDSVAASIGKRPWSAYQLIGIDEDQRSASGSMASENEDPPGGDDAGD</sequence>
<feature type="domain" description="ComEC/Rec2-related protein" evidence="8">
    <location>
        <begin position="249"/>
        <end position="542"/>
    </location>
</feature>
<feature type="transmembrane region" description="Helical" evidence="7">
    <location>
        <begin position="495"/>
        <end position="511"/>
    </location>
</feature>
<feature type="transmembrane region" description="Helical" evidence="7">
    <location>
        <begin position="21"/>
        <end position="39"/>
    </location>
</feature>
<feature type="transmembrane region" description="Helical" evidence="7">
    <location>
        <begin position="523"/>
        <end position="540"/>
    </location>
</feature>
<accession>A0ABU5EA19</accession>
<keyword evidence="2" id="KW-1003">Cell membrane</keyword>
<name>A0ABU5EA19_9PROT</name>
<comment type="subcellular location">
    <subcellularLocation>
        <location evidence="1">Cell membrane</location>
        <topology evidence="1">Multi-pass membrane protein</topology>
    </subcellularLocation>
</comment>
<feature type="domain" description="DUF4131" evidence="9">
    <location>
        <begin position="41"/>
        <end position="199"/>
    </location>
</feature>
<dbReference type="PROSITE" id="PS51257">
    <property type="entry name" value="PROKAR_LIPOPROTEIN"/>
    <property type="match status" value="1"/>
</dbReference>
<gene>
    <name evidence="10" type="ORF">SMD27_09320</name>
</gene>
<dbReference type="InterPro" id="IPR004477">
    <property type="entry name" value="ComEC_N"/>
</dbReference>
<feature type="transmembrane region" description="Helical" evidence="7">
    <location>
        <begin position="311"/>
        <end position="333"/>
    </location>
</feature>
<feature type="transmembrane region" description="Helical" evidence="7">
    <location>
        <begin position="45"/>
        <end position="64"/>
    </location>
</feature>
<dbReference type="PANTHER" id="PTHR30619">
    <property type="entry name" value="DNA INTERNALIZATION/COMPETENCE PROTEIN COMEC/REC2"/>
    <property type="match status" value="1"/>
</dbReference>
<evidence type="ECO:0000313" key="11">
    <source>
        <dbReference type="Proteomes" id="UP001279642"/>
    </source>
</evidence>
<feature type="transmembrane region" description="Helical" evidence="7">
    <location>
        <begin position="71"/>
        <end position="90"/>
    </location>
</feature>